<reference evidence="4 5" key="1">
    <citation type="journal article" date="2018" name="Gigascience">
        <title>Genomes of trombidid mites reveal novel predicted allergens and laterally-transferred genes associated with secondary metabolism.</title>
        <authorList>
            <person name="Dong X."/>
            <person name="Chaisiri K."/>
            <person name="Xia D."/>
            <person name="Armstrong S.D."/>
            <person name="Fang Y."/>
            <person name="Donnelly M.J."/>
            <person name="Kadowaki T."/>
            <person name="McGarry J.W."/>
            <person name="Darby A.C."/>
            <person name="Makepeace B.L."/>
        </authorList>
    </citation>
    <scope>NUCLEOTIDE SEQUENCE [LARGE SCALE GENOMIC DNA]</scope>
    <source>
        <strain evidence="4">UoL-UT</strain>
    </source>
</reference>
<dbReference type="VEuPathDB" id="VectorBase:LDEU001195"/>
<dbReference type="InterPro" id="IPR008075">
    <property type="entry name" value="LIMR"/>
</dbReference>
<organism evidence="4 5">
    <name type="scientific">Leptotrombidium deliense</name>
    <dbReference type="NCBI Taxonomy" id="299467"/>
    <lineage>
        <taxon>Eukaryota</taxon>
        <taxon>Metazoa</taxon>
        <taxon>Ecdysozoa</taxon>
        <taxon>Arthropoda</taxon>
        <taxon>Chelicerata</taxon>
        <taxon>Arachnida</taxon>
        <taxon>Acari</taxon>
        <taxon>Acariformes</taxon>
        <taxon>Trombidiformes</taxon>
        <taxon>Prostigmata</taxon>
        <taxon>Anystina</taxon>
        <taxon>Parasitengona</taxon>
        <taxon>Trombiculoidea</taxon>
        <taxon>Trombiculidae</taxon>
        <taxon>Leptotrombidium</taxon>
    </lineage>
</organism>
<comment type="caution">
    <text evidence="4">The sequence shown here is derived from an EMBL/GenBank/DDBJ whole genome shotgun (WGS) entry which is preliminary data.</text>
</comment>
<evidence type="ECO:0000313" key="4">
    <source>
        <dbReference type="EMBL" id="RWS30843.1"/>
    </source>
</evidence>
<feature type="coiled-coil region" evidence="2">
    <location>
        <begin position="321"/>
        <end position="355"/>
    </location>
</feature>
<evidence type="ECO:0000313" key="5">
    <source>
        <dbReference type="Proteomes" id="UP000288716"/>
    </source>
</evidence>
<feature type="transmembrane region" description="Helical" evidence="3">
    <location>
        <begin position="39"/>
        <end position="61"/>
    </location>
</feature>
<keyword evidence="2" id="KW-0175">Coiled coil</keyword>
<evidence type="ECO:0000256" key="1">
    <source>
        <dbReference type="ARBA" id="ARBA00010487"/>
    </source>
</evidence>
<feature type="transmembrane region" description="Helical" evidence="3">
    <location>
        <begin position="171"/>
        <end position="194"/>
    </location>
</feature>
<dbReference type="GO" id="GO:0005886">
    <property type="term" value="C:plasma membrane"/>
    <property type="evidence" value="ECO:0007669"/>
    <property type="project" value="TreeGrafter"/>
</dbReference>
<gene>
    <name evidence="4" type="ORF">B4U80_09295</name>
</gene>
<sequence length="384" mass="44659">MTDINRSSSCRKTMNVLEEPADPPTDPREQAFHNMIREYVIYFLILITLYLWSYFMISSYIRRREELYADEEDALVYKISFWMCTFSFAVSIGATLLLPFSIFTNEVLLLYPDSFYMQWLNESLVHGLWNYVFLFSNISIFVLLPFAYLFTESEGFSGSSKGIMARFNETIILLMLLSVLVFGMTYLLCCILGYSNTNLINLFALWQYLPFLYSCVSFLGVVLLLLCTPVGIARLFTVFGELIVKPKFLRNIQEEYEVAILEEMNLRRKIANANSSLERSKSQSLPSLLLNHYNELDSQCYRFPFSSPVTIFRRCHKNDSFDKEKQSVSDLTKTLNELENKRKELEQQKRASAFRRNVGYPLAMILLLCLTLFAALLVVRNTLE</sequence>
<dbReference type="PANTHER" id="PTHR12625:SF0">
    <property type="entry name" value="PROTEIN LILIPOD"/>
    <property type="match status" value="1"/>
</dbReference>
<dbReference type="Proteomes" id="UP000288716">
    <property type="component" value="Unassembled WGS sequence"/>
</dbReference>
<keyword evidence="3" id="KW-0472">Membrane</keyword>
<evidence type="ECO:0000256" key="2">
    <source>
        <dbReference type="SAM" id="Coils"/>
    </source>
</evidence>
<evidence type="ECO:0000256" key="3">
    <source>
        <dbReference type="SAM" id="Phobius"/>
    </source>
</evidence>
<feature type="coiled-coil region" evidence="2">
    <location>
        <begin position="249"/>
        <end position="283"/>
    </location>
</feature>
<feature type="transmembrane region" description="Helical" evidence="3">
    <location>
        <begin position="81"/>
        <end position="103"/>
    </location>
</feature>
<feature type="non-terminal residue" evidence="4">
    <location>
        <position position="384"/>
    </location>
</feature>
<dbReference type="PRINTS" id="PR01692">
    <property type="entry name" value="LIPOCALINIMR"/>
</dbReference>
<keyword evidence="3" id="KW-1133">Transmembrane helix</keyword>
<dbReference type="InterPro" id="IPR006876">
    <property type="entry name" value="LMBR1-like_membr_prot"/>
</dbReference>
<accession>A0A443STL6</accession>
<name>A0A443STL6_9ACAR</name>
<dbReference type="GO" id="GO:0004888">
    <property type="term" value="F:transmembrane signaling receptor activity"/>
    <property type="evidence" value="ECO:0007669"/>
    <property type="project" value="TreeGrafter"/>
</dbReference>
<keyword evidence="5" id="KW-1185">Reference proteome</keyword>
<dbReference type="PANTHER" id="PTHR12625">
    <property type="entry name" value="LIPOCALIN-1 INTERACTING MEMBRANE RECEPTOR LIMR"/>
    <property type="match status" value="1"/>
</dbReference>
<dbReference type="OrthoDB" id="5596951at2759"/>
<dbReference type="Pfam" id="PF04791">
    <property type="entry name" value="LMBR1"/>
    <property type="match status" value="1"/>
</dbReference>
<proteinExistence type="inferred from homology"/>
<feature type="transmembrane region" description="Helical" evidence="3">
    <location>
        <begin position="358"/>
        <end position="379"/>
    </location>
</feature>
<dbReference type="STRING" id="299467.A0A443STL6"/>
<comment type="similarity">
    <text evidence="1">Belongs to the LIMR family.</text>
</comment>
<feature type="transmembrane region" description="Helical" evidence="3">
    <location>
        <begin position="206"/>
        <end position="226"/>
    </location>
</feature>
<dbReference type="EMBL" id="NCKV01000354">
    <property type="protein sequence ID" value="RWS30843.1"/>
    <property type="molecule type" value="Genomic_DNA"/>
</dbReference>
<keyword evidence="3" id="KW-0812">Transmembrane</keyword>
<dbReference type="GO" id="GO:0007165">
    <property type="term" value="P:signal transduction"/>
    <property type="evidence" value="ECO:0007669"/>
    <property type="project" value="TreeGrafter"/>
</dbReference>
<feature type="transmembrane region" description="Helical" evidence="3">
    <location>
        <begin position="128"/>
        <end position="150"/>
    </location>
</feature>
<dbReference type="AlphaFoldDB" id="A0A443STL6"/>
<protein>
    <submittedName>
        <fullName evidence="4">Protein LMBR1L-like protein</fullName>
    </submittedName>
</protein>